<feature type="binding site" evidence="4">
    <location>
        <position position="67"/>
    </location>
    <ligand>
        <name>Zn(2+)</name>
        <dbReference type="ChEBI" id="CHEBI:29105"/>
    </ligand>
</feature>
<evidence type="ECO:0000256" key="1">
    <source>
        <dbReference type="ARBA" id="ARBA00022490"/>
    </source>
</evidence>
<evidence type="ECO:0000256" key="2">
    <source>
        <dbReference type="ARBA" id="ARBA00022723"/>
    </source>
</evidence>
<evidence type="ECO:0000256" key="3">
    <source>
        <dbReference type="ARBA" id="ARBA00022833"/>
    </source>
</evidence>
<dbReference type="Proteomes" id="UP000282311">
    <property type="component" value="Unassembled WGS sequence"/>
</dbReference>
<comment type="similarity">
    <text evidence="4">Belongs to the SprT family.</text>
</comment>
<gene>
    <name evidence="6" type="ORF">D7M11_17580</name>
</gene>
<dbReference type="RefSeq" id="WP_120748543.1">
    <property type="nucleotide sequence ID" value="NZ_RBAH01000012.1"/>
</dbReference>
<dbReference type="InterPro" id="IPR006640">
    <property type="entry name" value="SprT-like_domain"/>
</dbReference>
<keyword evidence="2 4" id="KW-0479">Metal-binding</keyword>
<comment type="caution">
    <text evidence="6">The sequence shown here is derived from an EMBL/GenBank/DDBJ whole genome shotgun (WGS) entry which is preliminary data.</text>
</comment>
<evidence type="ECO:0000256" key="4">
    <source>
        <dbReference type="HAMAP-Rule" id="MF_00745"/>
    </source>
</evidence>
<keyword evidence="7" id="KW-1185">Reference proteome</keyword>
<evidence type="ECO:0000313" key="6">
    <source>
        <dbReference type="EMBL" id="RKN82160.1"/>
    </source>
</evidence>
<dbReference type="GO" id="GO:0005737">
    <property type="term" value="C:cytoplasm"/>
    <property type="evidence" value="ECO:0007669"/>
    <property type="project" value="UniProtKB-SubCell"/>
</dbReference>
<dbReference type="AlphaFoldDB" id="A0A3B0CAS3"/>
<accession>A0A3B0CAS3</accession>
<dbReference type="EMBL" id="RBAH01000012">
    <property type="protein sequence ID" value="RKN82160.1"/>
    <property type="molecule type" value="Genomic_DNA"/>
</dbReference>
<dbReference type="OrthoDB" id="9799909at2"/>
<feature type="domain" description="SprT-like" evidence="5">
    <location>
        <begin position="4"/>
        <end position="149"/>
    </location>
</feature>
<feature type="active site" evidence="4">
    <location>
        <position position="68"/>
    </location>
</feature>
<evidence type="ECO:0000259" key="5">
    <source>
        <dbReference type="SMART" id="SM00731"/>
    </source>
</evidence>
<comment type="subcellular location">
    <subcellularLocation>
        <location evidence="4">Cytoplasm</location>
    </subcellularLocation>
</comment>
<name>A0A3B0CAS3_9BACL</name>
<dbReference type="InterPro" id="IPR035240">
    <property type="entry name" value="SprT_Zn_ribbon"/>
</dbReference>
<reference evidence="6 7" key="1">
    <citation type="journal article" date="2007" name="Int. J. Syst. Evol. Microbiol.">
        <title>Paenibacillus ginsengarvi sp. nov., isolated from soil from ginseng cultivation.</title>
        <authorList>
            <person name="Yoon M.H."/>
            <person name="Ten L.N."/>
            <person name="Im W.T."/>
        </authorList>
    </citation>
    <scope>NUCLEOTIDE SEQUENCE [LARGE SCALE GENOMIC DNA]</scope>
    <source>
        <strain evidence="6 7">KCTC 13059</strain>
    </source>
</reference>
<dbReference type="Pfam" id="PF17283">
    <property type="entry name" value="Zn_ribbon_SprT"/>
    <property type="match status" value="1"/>
</dbReference>
<dbReference type="NCBIfam" id="NF003339">
    <property type="entry name" value="PRK04351.1"/>
    <property type="match status" value="1"/>
</dbReference>
<dbReference type="InterPro" id="IPR023524">
    <property type="entry name" value="Uncharacterised_SprT-like"/>
</dbReference>
<keyword evidence="1 4" id="KW-0963">Cytoplasm</keyword>
<dbReference type="GO" id="GO:0006950">
    <property type="term" value="P:response to stress"/>
    <property type="evidence" value="ECO:0007669"/>
    <property type="project" value="UniProtKB-ARBA"/>
</dbReference>
<dbReference type="HAMAP" id="MF_00745">
    <property type="entry name" value="SprT_like"/>
    <property type="match status" value="1"/>
</dbReference>
<protein>
    <recommendedName>
        <fullName evidence="4">Protein SprT-like</fullName>
    </recommendedName>
</protein>
<evidence type="ECO:0000313" key="7">
    <source>
        <dbReference type="Proteomes" id="UP000282311"/>
    </source>
</evidence>
<organism evidence="6 7">
    <name type="scientific">Paenibacillus ginsengarvi</name>
    <dbReference type="NCBI Taxonomy" id="400777"/>
    <lineage>
        <taxon>Bacteria</taxon>
        <taxon>Bacillati</taxon>
        <taxon>Bacillota</taxon>
        <taxon>Bacilli</taxon>
        <taxon>Bacillales</taxon>
        <taxon>Paenibacillaceae</taxon>
        <taxon>Paenibacillus</taxon>
    </lineage>
</organism>
<dbReference type="GO" id="GO:0008270">
    <property type="term" value="F:zinc ion binding"/>
    <property type="evidence" value="ECO:0007669"/>
    <property type="project" value="UniProtKB-UniRule"/>
</dbReference>
<proteinExistence type="inferred from homology"/>
<dbReference type="SMART" id="SM00731">
    <property type="entry name" value="SprT"/>
    <property type="match status" value="1"/>
</dbReference>
<comment type="cofactor">
    <cofactor evidence="4">
        <name>Zn(2+)</name>
        <dbReference type="ChEBI" id="CHEBI:29105"/>
    </cofactor>
    <text evidence="4">Binds 1 zinc ion.</text>
</comment>
<sequence>MEDEQLQLWVERVSLQYFHRPFLHRATFNRRLRTTGGRYFMRSHNIDISWHQYEAFGVEEVEKIIKHELCHYHLHLQQKGYKHQDADFKKLLAEVGGSRYCQSLGMKNKASAYRYKLECVSCGTAYLRKRRMDPKKYSCGKCRGKLKLVMLDLKPDS</sequence>
<dbReference type="Pfam" id="PF10263">
    <property type="entry name" value="SprT-like"/>
    <property type="match status" value="1"/>
</dbReference>
<feature type="binding site" evidence="4">
    <location>
        <position position="71"/>
    </location>
    <ligand>
        <name>Zn(2+)</name>
        <dbReference type="ChEBI" id="CHEBI:29105"/>
    </ligand>
</feature>
<keyword evidence="3 4" id="KW-0862">Zinc</keyword>